<proteinExistence type="predicted"/>
<dbReference type="EMBL" id="FOQE01000020">
    <property type="protein sequence ID" value="SFH75565.1"/>
    <property type="molecule type" value="Genomic_DNA"/>
</dbReference>
<reference evidence="1 2" key="1">
    <citation type="submission" date="2016-10" db="EMBL/GenBank/DDBJ databases">
        <authorList>
            <person name="de Groot N.N."/>
        </authorList>
    </citation>
    <scope>NUCLEOTIDE SEQUENCE [LARGE SCALE GENOMIC DNA]</scope>
    <source>
        <strain evidence="1 2">DSM 27630</strain>
    </source>
</reference>
<accession>A0A1I3CM24</accession>
<dbReference type="AlphaFoldDB" id="A0A1I3CM24"/>
<keyword evidence="2" id="KW-1185">Reference proteome</keyword>
<organism evidence="1 2">
    <name type="scientific">Pisciglobus halotolerans</name>
    <dbReference type="NCBI Taxonomy" id="745365"/>
    <lineage>
        <taxon>Bacteria</taxon>
        <taxon>Bacillati</taxon>
        <taxon>Bacillota</taxon>
        <taxon>Bacilli</taxon>
        <taxon>Lactobacillales</taxon>
        <taxon>Carnobacteriaceae</taxon>
    </lineage>
</organism>
<dbReference type="Proteomes" id="UP000198668">
    <property type="component" value="Unassembled WGS sequence"/>
</dbReference>
<protein>
    <submittedName>
        <fullName evidence="1">Uncharacterized protein</fullName>
    </submittedName>
</protein>
<name>A0A1I3CM24_9LACT</name>
<sequence>MQCANQSTSETKDPKENRAEEAFICDGIILNEIDKNARLYKPVYFGQ</sequence>
<evidence type="ECO:0000313" key="2">
    <source>
        <dbReference type="Proteomes" id="UP000198668"/>
    </source>
</evidence>
<gene>
    <name evidence="1" type="ORF">SAMN04489868_1204</name>
</gene>
<evidence type="ECO:0000313" key="1">
    <source>
        <dbReference type="EMBL" id="SFH75565.1"/>
    </source>
</evidence>